<keyword evidence="5" id="KW-0670">Pyruvate</keyword>
<dbReference type="FunFam" id="3.40.50.970:FF:000001">
    <property type="entry name" value="Pyruvate dehydrogenase E1 beta subunit"/>
    <property type="match status" value="1"/>
</dbReference>
<protein>
    <submittedName>
        <fullName evidence="5">Pyruvate/2-oxoglutarate dehydrogenase complex dehydrogenase (E1) component</fullName>
    </submittedName>
</protein>
<dbReference type="SUPFAM" id="SSF52518">
    <property type="entry name" value="Thiamin diphosphate-binding fold (THDP-binding)"/>
    <property type="match status" value="1"/>
</dbReference>
<gene>
    <name evidence="5" type="ORF">Gocc_2292</name>
</gene>
<organism evidence="5 6">
    <name type="scientific">Gaiella occulta</name>
    <dbReference type="NCBI Taxonomy" id="1002870"/>
    <lineage>
        <taxon>Bacteria</taxon>
        <taxon>Bacillati</taxon>
        <taxon>Actinomycetota</taxon>
        <taxon>Thermoleophilia</taxon>
        <taxon>Gaiellales</taxon>
        <taxon>Gaiellaceae</taxon>
        <taxon>Gaiella</taxon>
    </lineage>
</organism>
<dbReference type="Gene3D" id="3.40.50.970">
    <property type="match status" value="1"/>
</dbReference>
<evidence type="ECO:0000259" key="4">
    <source>
        <dbReference type="SMART" id="SM00861"/>
    </source>
</evidence>
<evidence type="ECO:0000313" key="5">
    <source>
        <dbReference type="EMBL" id="RDI74195.1"/>
    </source>
</evidence>
<comment type="caution">
    <text evidence="5">The sequence shown here is derived from an EMBL/GenBank/DDBJ whole genome shotgun (WGS) entry which is preliminary data.</text>
</comment>
<dbReference type="Gene3D" id="3.40.50.920">
    <property type="match status" value="1"/>
</dbReference>
<evidence type="ECO:0000256" key="3">
    <source>
        <dbReference type="ARBA" id="ARBA00023052"/>
    </source>
</evidence>
<keyword evidence="3" id="KW-0786">Thiamine pyrophosphate</keyword>
<dbReference type="OrthoDB" id="3457658at2"/>
<evidence type="ECO:0000313" key="6">
    <source>
        <dbReference type="Proteomes" id="UP000254134"/>
    </source>
</evidence>
<name>A0A7M2YVZ3_9ACTN</name>
<dbReference type="Pfam" id="PF02779">
    <property type="entry name" value="Transket_pyr"/>
    <property type="match status" value="1"/>
</dbReference>
<accession>A0A7M2YVZ3</accession>
<dbReference type="InterPro" id="IPR033248">
    <property type="entry name" value="Transketolase_C"/>
</dbReference>
<dbReference type="SUPFAM" id="SSF52922">
    <property type="entry name" value="TK C-terminal domain-like"/>
    <property type="match status" value="1"/>
</dbReference>
<dbReference type="GO" id="GO:0016491">
    <property type="term" value="F:oxidoreductase activity"/>
    <property type="evidence" value="ECO:0007669"/>
    <property type="project" value="UniProtKB-KW"/>
</dbReference>
<dbReference type="PANTHER" id="PTHR43257">
    <property type="entry name" value="PYRUVATE DEHYDROGENASE E1 COMPONENT BETA SUBUNIT"/>
    <property type="match status" value="1"/>
</dbReference>
<reference evidence="5 6" key="1">
    <citation type="submission" date="2018-07" db="EMBL/GenBank/DDBJ databases">
        <title>High-quality-draft genome sequence of Gaiella occulta.</title>
        <authorList>
            <person name="Severino R."/>
            <person name="Froufe H.J.C."/>
            <person name="Rainey F.A."/>
            <person name="Barroso C."/>
            <person name="Albuquerque L."/>
            <person name="Lobo-Da-Cunha A."/>
            <person name="Da Costa M.S."/>
            <person name="Egas C."/>
        </authorList>
    </citation>
    <scope>NUCLEOTIDE SEQUENCE [LARGE SCALE GENOMIC DNA]</scope>
    <source>
        <strain evidence="5 6">F2-233</strain>
    </source>
</reference>
<sequence length="324" mass="35138">MPEKTYLQAISDGLRQEMRRDQRVFVLGEDVGVYGGAFKVTLGFQEEFGPWRVIDMPLSETAIVAGATGCALMGLRPVAEMQFADFVSCAWDHLVTVAAKQRYRAGTPIPIVLRLPSGGGFSGGPFHSQNPESTFAHIPGLKIVCPATPEDAKGLLVSAIEDPNPVLFFEHKHLYRRIKGEVPDERYATPLGKARVHRPGDDVTVVTWGAMVYTAQSAAEKLEADGVSVEVLDLRTLIPWDREAVLASARRTSKVLVLHEDTKTGGFGAEIAATIAEEAFEHLDGPVRRIAAPDAPVPFSPPLEKAYIPQVDDVVAGLRALAAY</sequence>
<dbReference type="InterPro" id="IPR009014">
    <property type="entry name" value="Transketo_C/PFOR_II"/>
</dbReference>
<keyword evidence="6" id="KW-1185">Reference proteome</keyword>
<dbReference type="GO" id="GO:0000287">
    <property type="term" value="F:magnesium ion binding"/>
    <property type="evidence" value="ECO:0007669"/>
    <property type="project" value="UniProtKB-ARBA"/>
</dbReference>
<reference evidence="6" key="2">
    <citation type="journal article" date="2019" name="MicrobiologyOpen">
        <title>High-quality draft genome sequence of Gaiella occulta isolated from a 150 meter deep mineral water borehole and comparison with the genome sequences of other deep-branching lineages of the phylum Actinobacteria.</title>
        <authorList>
            <person name="Severino R."/>
            <person name="Froufe H.J.C."/>
            <person name="Barroso C."/>
            <person name="Albuquerque L."/>
            <person name="Lobo-da-Cunha A."/>
            <person name="da Costa M.S."/>
            <person name="Egas C."/>
        </authorList>
    </citation>
    <scope>NUCLEOTIDE SEQUENCE [LARGE SCALE GENOMIC DNA]</scope>
    <source>
        <strain evidence="6">F2-233</strain>
    </source>
</reference>
<dbReference type="InterPro" id="IPR005475">
    <property type="entry name" value="Transketolase-like_Pyr-bd"/>
</dbReference>
<dbReference type="RefSeq" id="WP_114796694.1">
    <property type="nucleotide sequence ID" value="NZ_QQZY01000005.1"/>
</dbReference>
<dbReference type="InterPro" id="IPR029061">
    <property type="entry name" value="THDP-binding"/>
</dbReference>
<dbReference type="Proteomes" id="UP000254134">
    <property type="component" value="Unassembled WGS sequence"/>
</dbReference>
<feature type="domain" description="Transketolase-like pyrimidine-binding" evidence="4">
    <location>
        <begin position="4"/>
        <end position="177"/>
    </location>
</feature>
<dbReference type="PANTHER" id="PTHR43257:SF2">
    <property type="entry name" value="PYRUVATE DEHYDROGENASE E1 COMPONENT SUBUNIT BETA"/>
    <property type="match status" value="1"/>
</dbReference>
<dbReference type="Pfam" id="PF02780">
    <property type="entry name" value="Transketolase_C"/>
    <property type="match status" value="1"/>
</dbReference>
<proteinExistence type="predicted"/>
<dbReference type="EMBL" id="QQZY01000005">
    <property type="protein sequence ID" value="RDI74195.1"/>
    <property type="molecule type" value="Genomic_DNA"/>
</dbReference>
<comment type="cofactor">
    <cofactor evidence="1">
        <name>thiamine diphosphate</name>
        <dbReference type="ChEBI" id="CHEBI:58937"/>
    </cofactor>
</comment>
<dbReference type="AlphaFoldDB" id="A0A7M2YVZ3"/>
<keyword evidence="2" id="KW-0560">Oxidoreductase</keyword>
<evidence type="ECO:0000256" key="1">
    <source>
        <dbReference type="ARBA" id="ARBA00001964"/>
    </source>
</evidence>
<dbReference type="CDD" id="cd07036">
    <property type="entry name" value="TPP_PYR_E1-PDHc-beta_like"/>
    <property type="match status" value="1"/>
</dbReference>
<dbReference type="SMART" id="SM00861">
    <property type="entry name" value="Transket_pyr"/>
    <property type="match status" value="1"/>
</dbReference>
<dbReference type="NCBIfam" id="NF006667">
    <property type="entry name" value="PRK09212.1"/>
    <property type="match status" value="1"/>
</dbReference>
<dbReference type="FunFam" id="3.40.50.920:FF:000001">
    <property type="entry name" value="Pyruvate dehydrogenase E1 beta subunit"/>
    <property type="match status" value="1"/>
</dbReference>
<evidence type="ECO:0000256" key="2">
    <source>
        <dbReference type="ARBA" id="ARBA00023002"/>
    </source>
</evidence>